<dbReference type="RefSeq" id="WP_188684560.1">
    <property type="nucleotide sequence ID" value="NZ_BMKX01000002.1"/>
</dbReference>
<gene>
    <name evidence="1" type="ORF">GCM10007173_13250</name>
</gene>
<proteinExistence type="predicted"/>
<dbReference type="EMBL" id="BMKX01000002">
    <property type="protein sequence ID" value="GGJ55760.1"/>
    <property type="molecule type" value="Genomic_DNA"/>
</dbReference>
<dbReference type="Proteomes" id="UP000606115">
    <property type="component" value="Unassembled WGS sequence"/>
</dbReference>
<accession>A0ABQ2DFV7</accession>
<dbReference type="GeneID" id="303303707"/>
<comment type="caution">
    <text evidence="1">The sequence shown here is derived from an EMBL/GenBank/DDBJ whole genome shotgun (WGS) entry which is preliminary data.</text>
</comment>
<evidence type="ECO:0000313" key="1">
    <source>
        <dbReference type="EMBL" id="GGJ55760.1"/>
    </source>
</evidence>
<name>A0ABQ2DFV7_9MICC</name>
<sequence>MNELLAIDIHCDICGRNWELRDATMPQAELMFKLSESHVHTDDQLAMYMNSEPDYSMHYDDQTDTQDED</sequence>
<protein>
    <submittedName>
        <fullName evidence="1">Uncharacterized protein</fullName>
    </submittedName>
</protein>
<organism evidence="1 2">
    <name type="scientific">Glutamicibacter ardleyensis</name>
    <dbReference type="NCBI Taxonomy" id="225894"/>
    <lineage>
        <taxon>Bacteria</taxon>
        <taxon>Bacillati</taxon>
        <taxon>Actinomycetota</taxon>
        <taxon>Actinomycetes</taxon>
        <taxon>Micrococcales</taxon>
        <taxon>Micrococcaceae</taxon>
        <taxon>Glutamicibacter</taxon>
    </lineage>
</organism>
<evidence type="ECO:0000313" key="2">
    <source>
        <dbReference type="Proteomes" id="UP000606115"/>
    </source>
</evidence>
<keyword evidence="2" id="KW-1185">Reference proteome</keyword>
<reference evidence="2" key="1">
    <citation type="journal article" date="2019" name="Int. J. Syst. Evol. Microbiol.">
        <title>The Global Catalogue of Microorganisms (GCM) 10K type strain sequencing project: providing services to taxonomists for standard genome sequencing and annotation.</title>
        <authorList>
            <consortium name="The Broad Institute Genomics Platform"/>
            <consortium name="The Broad Institute Genome Sequencing Center for Infectious Disease"/>
            <person name="Wu L."/>
            <person name="Ma J."/>
        </authorList>
    </citation>
    <scope>NUCLEOTIDE SEQUENCE [LARGE SCALE GENOMIC DNA]</scope>
    <source>
        <strain evidence="2">CGMCC 1.3685</strain>
    </source>
</reference>